<dbReference type="Proteomes" id="UP000253961">
    <property type="component" value="Unassembled WGS sequence"/>
</dbReference>
<name>A0A369PXR1_9SPHI</name>
<dbReference type="AlphaFoldDB" id="A0A369PXR1"/>
<dbReference type="InterPro" id="IPR008928">
    <property type="entry name" value="6-hairpin_glycosidase_sf"/>
</dbReference>
<sequence>MHLQKTNICLLLLAGLFLNMSKANAQQEKCLVLGTDFQFKGKWFTEVNREGINGSILRFLEGELDVTSDALTVLNVGKPGRYAVWIRTPDFETSPRTRLFQLSVGNAKLKKAGGHGKPGYAWEHLGYADLKQKEVLLRLHNFNFGRCDAILFMQDSTINPNNLDKKTLLSWKKLPVEQEVFTDEKKNTTPSLRLNDTDKVIAQIENEVMRIQFLTTGTNQSAIACRTAIKKDGQWKQPMGTKIEDHGVFLISSDTTAIRYNKYYPTWDSQTPKAYFVFNDQKHAVHKTGDDFNPFEAGNLSEAIPIAAKTVDKQMIEVQYVTRNGSTITGLWSLLPGQLHIRLRLICKTARPGYYSMGVAAFQPIAQDELENVLMAPMFQFKRLSDGPQMMITAMMQQPVTIVSSKTPQGTVSSYVAAAPELFKKDWGSVDYAPAGFTLKNHNNQIQPVMFSPVLGMSDSKYRAGELIDRQFVIGVAPGNWDMAMDDVSKEVFEVRDYRKQEQLSLTDAVFNMIELFKNDNAAGWAAQLKGFYDIEGDPTTAPTVVNATPLLNVALSVLQNDEDFYIKRSLPTIEFTLSRSGYRWAIDIVPTAFNATRKTLEMNPLTSQFTTSYYVGLDHLLNGLNPWIKAIALPGDSLRTAKGYSTDFHSWNQALWAYRLTGQAKWLQLAKKDADLFIQRKIYSNTNNVLSHIPFYNTTFYAPWWDLLDLYESTKDTKYLKAAEYGAYFTIAGIRSYPKVNDTLQTIHQGNRYDGVTRIWWKGNEPYRLGFPRKKDDVLEKKVPEWLVSPVGLGLEQPSTYFTRVKGQTVHPVFMSSWAPHLLRLFQYVNKPIYETYARNAVIGRFTNYPGYYSTGFTDVHMAPDFPYKGPDLSSIYYHHIPPHLAFSLDYLITETMQRANGNVMFPYSKQEGFVWFNNRIYGGGKGKVFGDSEVVLRMHKELVTVQNPGINYVTAVSDKNFWILLSSEVDSEQKVAVQWNKAANAQKEGTALGYENNGQSAALNFKESKLEVTVPAKGFKAIAVPLAAAPVVAKYSPVKEGMKVFDLGAPWGRIYLFRIRSPFGWDTCYGFAETAPLKNHSVTVTCNKNVQQINQYPYEWSFSKLPMGENLTLELIFKSDDGKTKSKKIVLNGNE</sequence>
<protein>
    <submittedName>
        <fullName evidence="2">Uncharacterized protein</fullName>
    </submittedName>
</protein>
<evidence type="ECO:0000256" key="1">
    <source>
        <dbReference type="SAM" id="SignalP"/>
    </source>
</evidence>
<organism evidence="2 3">
    <name type="scientific">Pedobacter chinensis</name>
    <dbReference type="NCBI Taxonomy" id="2282421"/>
    <lineage>
        <taxon>Bacteria</taxon>
        <taxon>Pseudomonadati</taxon>
        <taxon>Bacteroidota</taxon>
        <taxon>Sphingobacteriia</taxon>
        <taxon>Sphingobacteriales</taxon>
        <taxon>Sphingobacteriaceae</taxon>
        <taxon>Pedobacter</taxon>
    </lineage>
</organism>
<evidence type="ECO:0000313" key="3">
    <source>
        <dbReference type="Proteomes" id="UP000253961"/>
    </source>
</evidence>
<gene>
    <name evidence="2" type="ORF">DU508_13740</name>
</gene>
<dbReference type="GO" id="GO:0005975">
    <property type="term" value="P:carbohydrate metabolic process"/>
    <property type="evidence" value="ECO:0007669"/>
    <property type="project" value="InterPro"/>
</dbReference>
<keyword evidence="3" id="KW-1185">Reference proteome</keyword>
<keyword evidence="1" id="KW-0732">Signal</keyword>
<proteinExistence type="predicted"/>
<reference evidence="2 3" key="1">
    <citation type="submission" date="2018-07" db="EMBL/GenBank/DDBJ databases">
        <title>Pedobacter sp. nov., isolated from soil.</title>
        <authorList>
            <person name="Zhou L.Y."/>
            <person name="Du Z.J."/>
        </authorList>
    </citation>
    <scope>NUCLEOTIDE SEQUENCE [LARGE SCALE GENOMIC DNA]</scope>
    <source>
        <strain evidence="2 3">JDX94</strain>
    </source>
</reference>
<dbReference type="SUPFAM" id="SSF48208">
    <property type="entry name" value="Six-hairpin glycosidases"/>
    <property type="match status" value="1"/>
</dbReference>
<feature type="signal peptide" evidence="1">
    <location>
        <begin position="1"/>
        <end position="25"/>
    </location>
</feature>
<feature type="chain" id="PRO_5016603863" evidence="1">
    <location>
        <begin position="26"/>
        <end position="1137"/>
    </location>
</feature>
<accession>A0A369PXR1</accession>
<dbReference type="EMBL" id="QPKV01000005">
    <property type="protein sequence ID" value="RDC56005.1"/>
    <property type="molecule type" value="Genomic_DNA"/>
</dbReference>
<dbReference type="OrthoDB" id="3796513at2"/>
<comment type="caution">
    <text evidence="2">The sequence shown here is derived from an EMBL/GenBank/DDBJ whole genome shotgun (WGS) entry which is preliminary data.</text>
</comment>
<evidence type="ECO:0000313" key="2">
    <source>
        <dbReference type="EMBL" id="RDC56005.1"/>
    </source>
</evidence>